<protein>
    <submittedName>
        <fullName evidence="7">4-aminobutyrate aminotransferase PuuE</fullName>
        <ecNumber evidence="7">2.6.1.19</ecNumber>
    </submittedName>
</protein>
<evidence type="ECO:0000313" key="8">
    <source>
        <dbReference type="Proteomes" id="UP000049983"/>
    </source>
</evidence>
<dbReference type="SUPFAM" id="SSF53383">
    <property type="entry name" value="PLP-dependent transferases"/>
    <property type="match status" value="1"/>
</dbReference>
<evidence type="ECO:0000256" key="4">
    <source>
        <dbReference type="ARBA" id="ARBA00022679"/>
    </source>
</evidence>
<dbReference type="GeneID" id="97668599"/>
<sequence length="429" mass="45357">MNNEILQHRRRAAVPRGIATAYPTFVSRAENAEIWDVEGNRLIDFAGGIAVLNTGHRHPRIMEAVRQQLDSYTHTAFQILPYAPYVEVCERLVQLAPIKNAKAVLFSTGAEAVENAVKIARAATGRPGVIAFSGGFHGRTAMTTALTGKVSPYKTGFGISPPGIYHVPFPVPQHGTSTEDSLKALDTLFRTDIGPDNTAAIIIEPVQGEGGFHPAPVDLLTKLRGICSRAGIVLIADEIQTGFARTGKMFGVEHSGISPDIMTVAKSMAGGFPLSGVIGRADIMEAAEPGGLGGTYAGNPVSCAAALAVIDVIAEEKLVERANTVGTRIKTRLQEIAKRNDSVPIAALRGPGAMVAFDIVRKEDGQEPDAVAAKRVTQAALDAGLVLLSCGVFGNTIRILNPLTITDDILDEGLDILEGALKTALETED</sequence>
<dbReference type="InterPro" id="IPR050103">
    <property type="entry name" value="Class-III_PLP-dep_AT"/>
</dbReference>
<keyword evidence="5 6" id="KW-0663">Pyridoxal phosphate</keyword>
<dbReference type="RefSeq" id="WP_055115028.1">
    <property type="nucleotide sequence ID" value="NZ_CXWA01000002.1"/>
</dbReference>
<evidence type="ECO:0000256" key="5">
    <source>
        <dbReference type="ARBA" id="ARBA00022898"/>
    </source>
</evidence>
<dbReference type="OrthoDB" id="9801834at2"/>
<evidence type="ECO:0000256" key="6">
    <source>
        <dbReference type="RuleBase" id="RU003560"/>
    </source>
</evidence>
<dbReference type="PIRSF" id="PIRSF000521">
    <property type="entry name" value="Transaminase_4ab_Lys_Orn"/>
    <property type="match status" value="1"/>
</dbReference>
<dbReference type="InterPro" id="IPR015424">
    <property type="entry name" value="PyrdxlP-dep_Trfase"/>
</dbReference>
<gene>
    <name evidence="7" type="primary">puuE</name>
    <name evidence="7" type="ORF">LA5096_01170</name>
</gene>
<evidence type="ECO:0000313" key="7">
    <source>
        <dbReference type="EMBL" id="CTQ66632.1"/>
    </source>
</evidence>
<dbReference type="Pfam" id="PF00202">
    <property type="entry name" value="Aminotran_3"/>
    <property type="match status" value="1"/>
</dbReference>
<proteinExistence type="inferred from homology"/>
<dbReference type="GO" id="GO:0034386">
    <property type="term" value="F:4-aminobutyrate:2-oxoglutarate transaminase activity"/>
    <property type="evidence" value="ECO:0007669"/>
    <property type="project" value="UniProtKB-EC"/>
</dbReference>
<dbReference type="FunFam" id="3.40.640.10:FF:000013">
    <property type="entry name" value="4-aminobutyrate aminotransferase"/>
    <property type="match status" value="1"/>
</dbReference>
<dbReference type="EMBL" id="CXWC01000002">
    <property type="protein sequence ID" value="CTQ66632.1"/>
    <property type="molecule type" value="Genomic_DNA"/>
</dbReference>
<accession>A0A0M7AA48</accession>
<dbReference type="InterPro" id="IPR015422">
    <property type="entry name" value="PyrdxlP-dep_Trfase_small"/>
</dbReference>
<dbReference type="EC" id="2.6.1.19" evidence="7"/>
<dbReference type="PANTHER" id="PTHR11986">
    <property type="entry name" value="AMINOTRANSFERASE CLASS III"/>
    <property type="match status" value="1"/>
</dbReference>
<dbReference type="PROSITE" id="PS00600">
    <property type="entry name" value="AA_TRANSFER_CLASS_3"/>
    <property type="match status" value="1"/>
</dbReference>
<keyword evidence="4 7" id="KW-0808">Transferase</keyword>
<keyword evidence="3 7" id="KW-0032">Aminotransferase</keyword>
<comment type="similarity">
    <text evidence="2 6">Belongs to the class-III pyridoxal-phosphate-dependent aminotransferase family.</text>
</comment>
<dbReference type="InterPro" id="IPR049704">
    <property type="entry name" value="Aminotrans_3_PPA_site"/>
</dbReference>
<dbReference type="InterPro" id="IPR015421">
    <property type="entry name" value="PyrdxlP-dep_Trfase_major"/>
</dbReference>
<dbReference type="NCBIfam" id="TIGR00700">
    <property type="entry name" value="GABAtrnsam"/>
    <property type="match status" value="1"/>
</dbReference>
<dbReference type="InterPro" id="IPR004632">
    <property type="entry name" value="4NH2But_aminotransferase_bac"/>
</dbReference>
<comment type="cofactor">
    <cofactor evidence="1">
        <name>pyridoxal 5'-phosphate</name>
        <dbReference type="ChEBI" id="CHEBI:597326"/>
    </cofactor>
</comment>
<dbReference type="GO" id="GO:0009448">
    <property type="term" value="P:gamma-aminobutyric acid metabolic process"/>
    <property type="evidence" value="ECO:0007669"/>
    <property type="project" value="InterPro"/>
</dbReference>
<keyword evidence="8" id="KW-1185">Reference proteome</keyword>
<dbReference type="Gene3D" id="3.40.640.10">
    <property type="entry name" value="Type I PLP-dependent aspartate aminotransferase-like (Major domain)"/>
    <property type="match status" value="1"/>
</dbReference>
<dbReference type="GO" id="GO:0042802">
    <property type="term" value="F:identical protein binding"/>
    <property type="evidence" value="ECO:0007669"/>
    <property type="project" value="TreeGrafter"/>
</dbReference>
<dbReference type="CDD" id="cd00610">
    <property type="entry name" value="OAT_like"/>
    <property type="match status" value="1"/>
</dbReference>
<dbReference type="GO" id="GO:0030170">
    <property type="term" value="F:pyridoxal phosphate binding"/>
    <property type="evidence" value="ECO:0007669"/>
    <property type="project" value="InterPro"/>
</dbReference>
<reference evidence="8" key="1">
    <citation type="submission" date="2015-07" db="EMBL/GenBank/DDBJ databases">
        <authorList>
            <person name="Rodrigo-Torres Lidia"/>
            <person name="Arahal R.David."/>
        </authorList>
    </citation>
    <scope>NUCLEOTIDE SEQUENCE [LARGE SCALE GENOMIC DNA]</scope>
    <source>
        <strain evidence="8">CECT 5096</strain>
    </source>
</reference>
<organism evidence="7 8">
    <name type="scientific">Roseibium album</name>
    <dbReference type="NCBI Taxonomy" id="311410"/>
    <lineage>
        <taxon>Bacteria</taxon>
        <taxon>Pseudomonadati</taxon>
        <taxon>Pseudomonadota</taxon>
        <taxon>Alphaproteobacteria</taxon>
        <taxon>Hyphomicrobiales</taxon>
        <taxon>Stappiaceae</taxon>
        <taxon>Roseibium</taxon>
    </lineage>
</organism>
<evidence type="ECO:0000256" key="3">
    <source>
        <dbReference type="ARBA" id="ARBA00022576"/>
    </source>
</evidence>
<dbReference type="Gene3D" id="3.90.1150.10">
    <property type="entry name" value="Aspartate Aminotransferase, domain 1"/>
    <property type="match status" value="1"/>
</dbReference>
<dbReference type="Proteomes" id="UP000049983">
    <property type="component" value="Unassembled WGS sequence"/>
</dbReference>
<name>A0A0M7AA48_9HYPH</name>
<dbReference type="STRING" id="311410.LA5095_02313"/>
<evidence type="ECO:0000256" key="2">
    <source>
        <dbReference type="ARBA" id="ARBA00008954"/>
    </source>
</evidence>
<dbReference type="AlphaFoldDB" id="A0A0M7AA48"/>
<dbReference type="InterPro" id="IPR005814">
    <property type="entry name" value="Aminotrans_3"/>
</dbReference>
<evidence type="ECO:0000256" key="1">
    <source>
        <dbReference type="ARBA" id="ARBA00001933"/>
    </source>
</evidence>